<protein>
    <submittedName>
        <fullName evidence="1">Uncharacterized protein</fullName>
    </submittedName>
</protein>
<gene>
    <name evidence="1" type="ORF">G443_001258</name>
</gene>
<accession>A0ABT1JFN9</accession>
<proteinExistence type="predicted"/>
<dbReference type="Gene3D" id="3.40.50.720">
    <property type="entry name" value="NAD(P)-binding Rossmann-like Domain"/>
    <property type="match status" value="1"/>
</dbReference>
<reference evidence="1 2" key="2">
    <citation type="submission" date="2022-06" db="EMBL/GenBank/DDBJ databases">
        <title>Genomic Encyclopedia of Type Strains, Phase I: the one thousand microbial genomes (KMG-I) project.</title>
        <authorList>
            <person name="Kyrpides N."/>
        </authorList>
    </citation>
    <scope>NUCLEOTIDE SEQUENCE [LARGE SCALE GENOMIC DNA]</scope>
    <source>
        <strain evidence="1 2">DSM 43889</strain>
    </source>
</reference>
<sequence length="88" mass="9479">MGDAVDLISTATDRAVRYVPLPVVEFVAELVTQGWSSGDAEGFGDVLTTLPRGMDDHVSDGVRRALGRPPRDFTEFVRDAARAGSWDG</sequence>
<dbReference type="PANTHER" id="PTHR43162:SF1">
    <property type="entry name" value="PRESTALK A DIFFERENTIATION PROTEIN A"/>
    <property type="match status" value="1"/>
</dbReference>
<dbReference type="InterPro" id="IPR051604">
    <property type="entry name" value="Ergot_Alk_Oxidoreductase"/>
</dbReference>
<comment type="caution">
    <text evidence="1">The sequence shown here is derived from an EMBL/GenBank/DDBJ whole genome shotgun (WGS) entry which is preliminary data.</text>
</comment>
<dbReference type="PANTHER" id="PTHR43162">
    <property type="match status" value="1"/>
</dbReference>
<name>A0ABT1JFN9_ACTCY</name>
<evidence type="ECO:0000313" key="2">
    <source>
        <dbReference type="Proteomes" id="UP000791080"/>
    </source>
</evidence>
<organism evidence="1 2">
    <name type="scientific">Actinoalloteichus caeruleus DSM 43889</name>
    <dbReference type="NCBI Taxonomy" id="1120930"/>
    <lineage>
        <taxon>Bacteria</taxon>
        <taxon>Bacillati</taxon>
        <taxon>Actinomycetota</taxon>
        <taxon>Actinomycetes</taxon>
        <taxon>Pseudonocardiales</taxon>
        <taxon>Pseudonocardiaceae</taxon>
        <taxon>Actinoalloteichus</taxon>
        <taxon>Actinoalloteichus cyanogriseus</taxon>
    </lineage>
</organism>
<dbReference type="Proteomes" id="UP000791080">
    <property type="component" value="Unassembled WGS sequence"/>
</dbReference>
<keyword evidence="2" id="KW-1185">Reference proteome</keyword>
<evidence type="ECO:0000313" key="1">
    <source>
        <dbReference type="EMBL" id="MCP2330988.1"/>
    </source>
</evidence>
<dbReference type="EMBL" id="AUBJ02000001">
    <property type="protein sequence ID" value="MCP2330988.1"/>
    <property type="molecule type" value="Genomic_DNA"/>
</dbReference>
<reference evidence="1 2" key="1">
    <citation type="submission" date="2013-07" db="EMBL/GenBank/DDBJ databases">
        <authorList>
            <consortium name="DOE Joint Genome Institute"/>
            <person name="Reeve W."/>
            <person name="Huntemann M."/>
            <person name="Han J."/>
            <person name="Chen A."/>
            <person name="Kyrpides N."/>
            <person name="Mavromatis K."/>
            <person name="Markowitz V."/>
            <person name="Palaniappan K."/>
            <person name="Ivanova N."/>
            <person name="Schaumberg A."/>
            <person name="Pati A."/>
            <person name="Liolios K."/>
            <person name="Nordberg H.P."/>
            <person name="Cantor M.N."/>
            <person name="Hua S.X."/>
            <person name="Woyke T."/>
        </authorList>
    </citation>
    <scope>NUCLEOTIDE SEQUENCE [LARGE SCALE GENOMIC DNA]</scope>
    <source>
        <strain evidence="1 2">DSM 43889</strain>
    </source>
</reference>
<dbReference type="RefSeq" id="WP_308208837.1">
    <property type="nucleotide sequence ID" value="NZ_AUBJ02000001.1"/>
</dbReference>